<organism evidence="1 2">
    <name type="scientific">Clostridium liquoris</name>
    <dbReference type="NCBI Taxonomy" id="1289519"/>
    <lineage>
        <taxon>Bacteria</taxon>
        <taxon>Bacillati</taxon>
        <taxon>Bacillota</taxon>
        <taxon>Clostridia</taxon>
        <taxon>Eubacteriales</taxon>
        <taxon>Clostridiaceae</taxon>
        <taxon>Clostridium</taxon>
    </lineage>
</organism>
<dbReference type="OrthoDB" id="2990928at2"/>
<dbReference type="Proteomes" id="UP000239706">
    <property type="component" value="Unassembled WGS sequence"/>
</dbReference>
<reference evidence="1 2" key="1">
    <citation type="submission" date="2018-03" db="EMBL/GenBank/DDBJ databases">
        <title>Genome sequence of Clostridium liquoris DSM 100320.</title>
        <authorList>
            <person name="Poehlein A."/>
            <person name="Daniel R."/>
        </authorList>
    </citation>
    <scope>NUCLEOTIDE SEQUENCE [LARGE SCALE GENOMIC DNA]</scope>
    <source>
        <strain evidence="1 2">DSM 100320</strain>
    </source>
</reference>
<protein>
    <submittedName>
        <fullName evidence="1">Uncharacterized protein</fullName>
    </submittedName>
</protein>
<proteinExistence type="predicted"/>
<evidence type="ECO:0000313" key="1">
    <source>
        <dbReference type="EMBL" id="PRR79766.1"/>
    </source>
</evidence>
<keyword evidence="2" id="KW-1185">Reference proteome</keyword>
<dbReference type="RefSeq" id="WP_106062864.1">
    <property type="nucleotide sequence ID" value="NZ_PVXO01000016.1"/>
</dbReference>
<name>A0A2T0B7A7_9CLOT</name>
<sequence>MDYNLLDKHLEEMQPYFKKWFREYNIMLLTPSLESAKYEVLIDATFNPKDAICQQYMYSIYNAFHELIKTYCYSASAYLIEKELKEQGEIGWSNYWKYEIKNYYFRSIIPRYFSILDYIAVMINEISKQSLISNIKNVNFQNMKEKLLTVEDEDKAGWLTGKDIKEINEILEYVYVDITDEEKEILRPYRNKETHRYLVGIDEMTVSIHRRKLPEEEKKLFEAKGDYVYSFKGKPEFEFAKLNTIIGKLINNLDLVVSKLLKLDIMEHVLIVRKDC</sequence>
<evidence type="ECO:0000313" key="2">
    <source>
        <dbReference type="Proteomes" id="UP000239706"/>
    </source>
</evidence>
<comment type="caution">
    <text evidence="1">The sequence shown here is derived from an EMBL/GenBank/DDBJ whole genome shotgun (WGS) entry which is preliminary data.</text>
</comment>
<accession>A0A2T0B7A7</accession>
<dbReference type="EMBL" id="PVXO01000016">
    <property type="protein sequence ID" value="PRR79766.1"/>
    <property type="molecule type" value="Genomic_DNA"/>
</dbReference>
<dbReference type="AlphaFoldDB" id="A0A2T0B7A7"/>
<gene>
    <name evidence="1" type="ORF">CLLI_06960</name>
</gene>